<dbReference type="EnsemblMetazoa" id="GPPI018947-RA">
    <property type="protein sequence ID" value="GPPI018947-PA"/>
    <property type="gene ID" value="GPPI018947"/>
</dbReference>
<dbReference type="AlphaFoldDB" id="A0A1B0B4U4"/>
<proteinExistence type="predicted"/>
<reference evidence="2" key="1">
    <citation type="submission" date="2015-01" db="EMBL/GenBank/DDBJ databases">
        <authorList>
            <person name="Aksoy S."/>
            <person name="Warren W."/>
            <person name="Wilson R.K."/>
        </authorList>
    </citation>
    <scope>NUCLEOTIDE SEQUENCE [LARGE SCALE GENOMIC DNA]</scope>
    <source>
        <strain evidence="2">IAEA</strain>
    </source>
</reference>
<protein>
    <submittedName>
        <fullName evidence="1">Uncharacterized protein</fullName>
    </submittedName>
</protein>
<dbReference type="EMBL" id="JXJN01008543">
    <property type="status" value="NOT_ANNOTATED_CDS"/>
    <property type="molecule type" value="Genomic_DNA"/>
</dbReference>
<evidence type="ECO:0000313" key="2">
    <source>
        <dbReference type="Proteomes" id="UP000092460"/>
    </source>
</evidence>
<evidence type="ECO:0000313" key="1">
    <source>
        <dbReference type="EnsemblMetazoa" id="GPPI018947-PA"/>
    </source>
</evidence>
<name>A0A1B0B4U4_9MUSC</name>
<reference evidence="1" key="2">
    <citation type="submission" date="2020-05" db="UniProtKB">
        <authorList>
            <consortium name="EnsemblMetazoa"/>
        </authorList>
    </citation>
    <scope>IDENTIFICATION</scope>
    <source>
        <strain evidence="1">IAEA</strain>
    </source>
</reference>
<dbReference type="VEuPathDB" id="VectorBase:GPPI018947"/>
<accession>A0A1B0B4U4</accession>
<organism evidence="1 2">
    <name type="scientific">Glossina palpalis gambiensis</name>
    <dbReference type="NCBI Taxonomy" id="67801"/>
    <lineage>
        <taxon>Eukaryota</taxon>
        <taxon>Metazoa</taxon>
        <taxon>Ecdysozoa</taxon>
        <taxon>Arthropoda</taxon>
        <taxon>Hexapoda</taxon>
        <taxon>Insecta</taxon>
        <taxon>Pterygota</taxon>
        <taxon>Neoptera</taxon>
        <taxon>Endopterygota</taxon>
        <taxon>Diptera</taxon>
        <taxon>Brachycera</taxon>
        <taxon>Muscomorpha</taxon>
        <taxon>Hippoboscoidea</taxon>
        <taxon>Glossinidae</taxon>
        <taxon>Glossina</taxon>
    </lineage>
</organism>
<sequence length="98" mass="10895">MKSALKLDVVVETFNNLTHEAGFLSTASCDKANNTARAGYNSNNNNGKTKEQIANKYSQPKVSNERYRASYDFNDGGCSWWLNNKNNKCLLGSISSKH</sequence>
<keyword evidence="2" id="KW-1185">Reference proteome</keyword>
<dbReference type="Proteomes" id="UP000092460">
    <property type="component" value="Unassembled WGS sequence"/>
</dbReference>